<accession>A0A0V9UD97</accession>
<proteinExistence type="predicted"/>
<organism evidence="1 2">
    <name type="scientific">Rhodococcus pyridinivorans KG-16</name>
    <dbReference type="NCBI Taxonomy" id="1441730"/>
    <lineage>
        <taxon>Bacteria</taxon>
        <taxon>Bacillati</taxon>
        <taxon>Actinomycetota</taxon>
        <taxon>Actinomycetes</taxon>
        <taxon>Mycobacteriales</taxon>
        <taxon>Nocardiaceae</taxon>
        <taxon>Rhodococcus</taxon>
    </lineage>
</organism>
<reference evidence="2" key="1">
    <citation type="submission" date="2015-01" db="EMBL/GenBank/DDBJ databases">
        <title>Draft genome sequence of Rhodococcus pyridinivorans strain KG-16, a hydrocarbon-degrading bacterium.</title>
        <authorList>
            <person name="Aggarwal R.K."/>
            <person name="Dawar C."/>
        </authorList>
    </citation>
    <scope>NUCLEOTIDE SEQUENCE [LARGE SCALE GENOMIC DNA]</scope>
    <source>
        <strain evidence="2">KG-16</strain>
    </source>
</reference>
<dbReference type="AlphaFoldDB" id="A0A0V9UD97"/>
<reference evidence="1 2" key="2">
    <citation type="journal article" date="2016" name="Genome Announc.">
        <title>Draft Genome Sequence of a Versatile Hydrocarbon-Degrading Bacterium, Rhodococcus pyridinivorans Strain KG-16, Collected from Oil Fields in India.</title>
        <authorList>
            <person name="Aggarwal R.K."/>
            <person name="Dawar C."/>
            <person name="Phanindranath R."/>
            <person name="Mutnuri L."/>
            <person name="Dayal A.M."/>
        </authorList>
    </citation>
    <scope>NUCLEOTIDE SEQUENCE [LARGE SCALE GENOMIC DNA]</scope>
    <source>
        <strain evidence="1 2">KG-16</strain>
    </source>
</reference>
<protein>
    <submittedName>
        <fullName evidence="1">Uncharacterized protein</fullName>
    </submittedName>
</protein>
<sequence>MVMQDEMKVSPQLRHEATEGVKYVLRFHELDIAAFDIDDLANRVARSCMRDGIPVEMVDMLDDDLFHQLIEHRIELSSACRPSCRGGRDEIDPGGAVNYTREIRGTVCRGRRPSPGM</sequence>
<name>A0A0V9UD97_9NOCA</name>
<dbReference type="Proteomes" id="UP000053060">
    <property type="component" value="Unassembled WGS sequence"/>
</dbReference>
<evidence type="ECO:0000313" key="2">
    <source>
        <dbReference type="Proteomes" id="UP000053060"/>
    </source>
</evidence>
<comment type="caution">
    <text evidence="1">The sequence shown here is derived from an EMBL/GenBank/DDBJ whole genome shotgun (WGS) entry which is preliminary data.</text>
</comment>
<dbReference type="EMBL" id="AZXY01000026">
    <property type="protein sequence ID" value="KSZ56021.1"/>
    <property type="molecule type" value="Genomic_DNA"/>
</dbReference>
<gene>
    <name evidence="1" type="ORF">Z045_25570</name>
</gene>
<evidence type="ECO:0000313" key="1">
    <source>
        <dbReference type="EMBL" id="KSZ56021.1"/>
    </source>
</evidence>